<evidence type="ECO:0000313" key="2">
    <source>
        <dbReference type="EMBL" id="MBG9985710.1"/>
    </source>
</evidence>
<dbReference type="PANTHER" id="PTHR32440:SF11">
    <property type="entry name" value="METALLOPHOSPHOESTERASE DOMAIN-CONTAINING PROTEIN"/>
    <property type="match status" value="1"/>
</dbReference>
<evidence type="ECO:0000259" key="1">
    <source>
        <dbReference type="Pfam" id="PF00149"/>
    </source>
</evidence>
<dbReference type="SUPFAM" id="SSF56300">
    <property type="entry name" value="Metallo-dependent phosphatases"/>
    <property type="match status" value="1"/>
</dbReference>
<dbReference type="Pfam" id="PF00149">
    <property type="entry name" value="Metallophos"/>
    <property type="match status" value="1"/>
</dbReference>
<dbReference type="InterPro" id="IPR029052">
    <property type="entry name" value="Metallo-depent_PP-like"/>
</dbReference>
<dbReference type="EMBL" id="JACBXQ010000001">
    <property type="protein sequence ID" value="MBG9985710.1"/>
    <property type="molecule type" value="Genomic_DNA"/>
</dbReference>
<dbReference type="Gene3D" id="3.60.21.10">
    <property type="match status" value="1"/>
</dbReference>
<accession>A0ABS0LQF2</accession>
<organism evidence="2 3">
    <name type="scientific">Facklamia lactis</name>
    <dbReference type="NCBI Taxonomy" id="2749967"/>
    <lineage>
        <taxon>Bacteria</taxon>
        <taxon>Bacillati</taxon>
        <taxon>Bacillota</taxon>
        <taxon>Bacilli</taxon>
        <taxon>Lactobacillales</taxon>
        <taxon>Aerococcaceae</taxon>
        <taxon>Facklamia</taxon>
    </lineage>
</organism>
<keyword evidence="3" id="KW-1185">Reference proteome</keyword>
<dbReference type="PANTHER" id="PTHR32440">
    <property type="entry name" value="PHOSPHATASE DCR2-RELATED-RELATED"/>
    <property type="match status" value="1"/>
</dbReference>
<dbReference type="RefSeq" id="WP_197114255.1">
    <property type="nucleotide sequence ID" value="NZ_JACBXQ010000001.1"/>
</dbReference>
<proteinExistence type="predicted"/>
<dbReference type="InterPro" id="IPR004843">
    <property type="entry name" value="Calcineurin-like_PHP"/>
</dbReference>
<dbReference type="Proteomes" id="UP000721415">
    <property type="component" value="Unassembled WGS sequence"/>
</dbReference>
<name>A0ABS0LQF2_9LACT</name>
<comment type="caution">
    <text evidence="2">The sequence shown here is derived from an EMBL/GenBank/DDBJ whole genome shotgun (WGS) entry which is preliminary data.</text>
</comment>
<dbReference type="CDD" id="cd07383">
    <property type="entry name" value="MPP_Dcr2"/>
    <property type="match status" value="1"/>
</dbReference>
<gene>
    <name evidence="2" type="ORF">HZY91_02240</name>
</gene>
<sequence>MQLRYRADGSFKIIQFTDTHIGNMPFHDDDHRTFKLIEDALNYFDADLIIHTGDIIWSEGVKDVYQVYQQTLKVFDQAKIPMAVTFGNHDSEEVITRSDLRSIFDREVEKKADKKHSFIEDDRECYCLEILAADSDQVENVLYVLDSGAASPLPIGIYDWNQPQQVEWFNRTANLYRKGDRVKRNLVFQHIPVPEYWQAAQHILEGVNHETNEAISAPYLNTGLFANMYLDGEVWGMFVGHDHDNNFEGLHHDLHLVYGNVSGYQTYGDEERGVRIIELNQEFQTIKTYPVKVHEFTS</sequence>
<evidence type="ECO:0000313" key="3">
    <source>
        <dbReference type="Proteomes" id="UP000721415"/>
    </source>
</evidence>
<protein>
    <submittedName>
        <fullName evidence="2">Metallophosphoesterase family protein</fullName>
    </submittedName>
</protein>
<feature type="domain" description="Calcineurin-like phosphoesterase" evidence="1">
    <location>
        <begin position="11"/>
        <end position="243"/>
    </location>
</feature>
<reference evidence="2 3" key="1">
    <citation type="submission" date="2020-07" db="EMBL/GenBank/DDBJ databases">
        <title>Facklamia lactis sp. nov., isolated from raw milk.</title>
        <authorList>
            <person name="Doll E.V."/>
            <person name="Huptas C."/>
            <person name="Staib L."/>
            <person name="Wenning M."/>
            <person name="Scherer S."/>
        </authorList>
    </citation>
    <scope>NUCLEOTIDE SEQUENCE [LARGE SCALE GENOMIC DNA]</scope>
    <source>
        <strain evidence="2 3">DSM 111018</strain>
    </source>
</reference>